<dbReference type="SFLD" id="SFLDF00027">
    <property type="entry name" value="p-type_atpase"/>
    <property type="match status" value="1"/>
</dbReference>
<dbReference type="GO" id="GO:0005886">
    <property type="term" value="C:plasma membrane"/>
    <property type="evidence" value="ECO:0007669"/>
    <property type="project" value="UniProtKB-SubCell"/>
</dbReference>
<proteinExistence type="inferred from homology"/>
<keyword evidence="10" id="KW-1003">Cell membrane</keyword>
<dbReference type="NCBIfam" id="TIGR01494">
    <property type="entry name" value="ATPase_P-type"/>
    <property type="match status" value="1"/>
</dbReference>
<dbReference type="SFLD" id="SFLDS00003">
    <property type="entry name" value="Haloacid_Dehalogenase"/>
    <property type="match status" value="1"/>
</dbReference>
<organism evidence="12 13">
    <name type="scientific">Gimesia aquarii</name>
    <dbReference type="NCBI Taxonomy" id="2527964"/>
    <lineage>
        <taxon>Bacteria</taxon>
        <taxon>Pseudomonadati</taxon>
        <taxon>Planctomycetota</taxon>
        <taxon>Planctomycetia</taxon>
        <taxon>Planctomycetales</taxon>
        <taxon>Planctomycetaceae</taxon>
        <taxon>Gimesia</taxon>
    </lineage>
</organism>
<dbReference type="SUPFAM" id="SSF56784">
    <property type="entry name" value="HAD-like"/>
    <property type="match status" value="1"/>
</dbReference>
<keyword evidence="13" id="KW-1185">Reference proteome</keyword>
<evidence type="ECO:0000313" key="13">
    <source>
        <dbReference type="Proteomes" id="UP000318384"/>
    </source>
</evidence>
<feature type="transmembrane region" description="Helical" evidence="10">
    <location>
        <begin position="48"/>
        <end position="66"/>
    </location>
</feature>
<dbReference type="PANTHER" id="PTHR48085:SF5">
    <property type="entry name" value="CADMIUM_ZINC-TRANSPORTING ATPASE HMA4-RELATED"/>
    <property type="match status" value="1"/>
</dbReference>
<keyword evidence="10" id="KW-0067">ATP-binding</keyword>
<dbReference type="Gene3D" id="3.40.50.1000">
    <property type="entry name" value="HAD superfamily/HAD-like"/>
    <property type="match status" value="1"/>
</dbReference>
<dbReference type="GO" id="GO:0005524">
    <property type="term" value="F:ATP binding"/>
    <property type="evidence" value="ECO:0007669"/>
    <property type="project" value="UniProtKB-UniRule"/>
</dbReference>
<dbReference type="EC" id="7.2.2.12" evidence="8"/>
<comment type="catalytic activity">
    <reaction evidence="9">
        <text>Zn(2+)(in) + ATP + H2O = Zn(2+)(out) + ADP + phosphate + H(+)</text>
        <dbReference type="Rhea" id="RHEA:20621"/>
        <dbReference type="ChEBI" id="CHEBI:15377"/>
        <dbReference type="ChEBI" id="CHEBI:15378"/>
        <dbReference type="ChEBI" id="CHEBI:29105"/>
        <dbReference type="ChEBI" id="CHEBI:30616"/>
        <dbReference type="ChEBI" id="CHEBI:43474"/>
        <dbReference type="ChEBI" id="CHEBI:456216"/>
        <dbReference type="EC" id="7.2.2.12"/>
    </reaction>
</comment>
<dbReference type="PRINTS" id="PR00119">
    <property type="entry name" value="CATATPASE"/>
</dbReference>
<dbReference type="PANTHER" id="PTHR48085">
    <property type="entry name" value="CADMIUM/ZINC-TRANSPORTING ATPASE HMA2-RELATED"/>
    <property type="match status" value="1"/>
</dbReference>
<evidence type="ECO:0000256" key="6">
    <source>
        <dbReference type="ARBA" id="ARBA00022989"/>
    </source>
</evidence>
<dbReference type="InterPro" id="IPR023298">
    <property type="entry name" value="ATPase_P-typ_TM_dom_sf"/>
</dbReference>
<evidence type="ECO:0000256" key="4">
    <source>
        <dbReference type="ARBA" id="ARBA00022723"/>
    </source>
</evidence>
<name>A0A517WXJ9_9PLAN</name>
<dbReference type="InterPro" id="IPR044492">
    <property type="entry name" value="P_typ_ATPase_HD_dom"/>
</dbReference>
<dbReference type="InterPro" id="IPR059000">
    <property type="entry name" value="ATPase_P-type_domA"/>
</dbReference>
<feature type="transmembrane region" description="Helical" evidence="10">
    <location>
        <begin position="568"/>
        <end position="592"/>
    </location>
</feature>
<dbReference type="PRINTS" id="PR00120">
    <property type="entry name" value="HATPASE"/>
</dbReference>
<evidence type="ECO:0000256" key="10">
    <source>
        <dbReference type="RuleBase" id="RU362081"/>
    </source>
</evidence>
<evidence type="ECO:0000313" key="12">
    <source>
        <dbReference type="EMBL" id="QDU09985.1"/>
    </source>
</evidence>
<feature type="transmembrane region" description="Helical" evidence="10">
    <location>
        <begin position="20"/>
        <end position="39"/>
    </location>
</feature>
<dbReference type="SUPFAM" id="SSF81653">
    <property type="entry name" value="Calcium ATPase, transduction domain A"/>
    <property type="match status" value="1"/>
</dbReference>
<keyword evidence="6 10" id="KW-1133">Transmembrane helix</keyword>
<evidence type="ECO:0000256" key="3">
    <source>
        <dbReference type="ARBA" id="ARBA00022692"/>
    </source>
</evidence>
<evidence type="ECO:0000256" key="2">
    <source>
        <dbReference type="ARBA" id="ARBA00006024"/>
    </source>
</evidence>
<dbReference type="InterPro" id="IPR051014">
    <property type="entry name" value="Cation_Transport_ATPase_IB"/>
</dbReference>
<feature type="transmembrane region" description="Helical" evidence="10">
    <location>
        <begin position="78"/>
        <end position="103"/>
    </location>
</feature>
<keyword evidence="4 10" id="KW-0479">Metal-binding</keyword>
<dbReference type="InterPro" id="IPR036412">
    <property type="entry name" value="HAD-like_sf"/>
</dbReference>
<dbReference type="InterPro" id="IPR023214">
    <property type="entry name" value="HAD_sf"/>
</dbReference>
<evidence type="ECO:0000256" key="7">
    <source>
        <dbReference type="ARBA" id="ARBA00023136"/>
    </source>
</evidence>
<dbReference type="Gene3D" id="3.40.1110.10">
    <property type="entry name" value="Calcium-transporting ATPase, cytoplasmic domain N"/>
    <property type="match status" value="1"/>
</dbReference>
<comment type="subcellular location">
    <subcellularLocation>
        <location evidence="10">Cell membrane</location>
    </subcellularLocation>
    <subcellularLocation>
        <location evidence="1">Membrane</location>
    </subcellularLocation>
</comment>
<reference evidence="12 13" key="1">
    <citation type="submission" date="2019-03" db="EMBL/GenBank/DDBJ databases">
        <title>Deep-cultivation of Planctomycetes and their phenomic and genomic characterization uncovers novel biology.</title>
        <authorList>
            <person name="Wiegand S."/>
            <person name="Jogler M."/>
            <person name="Boedeker C."/>
            <person name="Pinto D."/>
            <person name="Vollmers J."/>
            <person name="Rivas-Marin E."/>
            <person name="Kohn T."/>
            <person name="Peeters S.H."/>
            <person name="Heuer A."/>
            <person name="Rast P."/>
            <person name="Oberbeckmann S."/>
            <person name="Bunk B."/>
            <person name="Jeske O."/>
            <person name="Meyerdierks A."/>
            <person name="Storesund J.E."/>
            <person name="Kallscheuer N."/>
            <person name="Luecker S."/>
            <person name="Lage O.M."/>
            <person name="Pohl T."/>
            <person name="Merkel B.J."/>
            <person name="Hornburger P."/>
            <person name="Mueller R.-W."/>
            <person name="Bruemmer F."/>
            <person name="Labrenz M."/>
            <person name="Spormann A.M."/>
            <person name="Op den Camp H."/>
            <person name="Overmann J."/>
            <person name="Amann R."/>
            <person name="Jetten M.S.M."/>
            <person name="Mascher T."/>
            <person name="Medema M.H."/>
            <person name="Devos D.P."/>
            <person name="Kaster A.-K."/>
            <person name="Ovreas L."/>
            <person name="Rohde M."/>
            <person name="Galperin M.Y."/>
            <person name="Jogler C."/>
        </authorList>
    </citation>
    <scope>NUCLEOTIDE SEQUENCE [LARGE SCALE GENOMIC DNA]</scope>
    <source>
        <strain evidence="12 13">V202</strain>
    </source>
</reference>
<dbReference type="GO" id="GO:0016887">
    <property type="term" value="F:ATP hydrolysis activity"/>
    <property type="evidence" value="ECO:0007669"/>
    <property type="project" value="InterPro"/>
</dbReference>
<dbReference type="InterPro" id="IPR001757">
    <property type="entry name" value="P_typ_ATPase"/>
</dbReference>
<dbReference type="EMBL" id="CP037422">
    <property type="protein sequence ID" value="QDU09985.1"/>
    <property type="molecule type" value="Genomic_DNA"/>
</dbReference>
<dbReference type="Pfam" id="PF00122">
    <property type="entry name" value="E1-E2_ATPase"/>
    <property type="match status" value="1"/>
</dbReference>
<evidence type="ECO:0000256" key="9">
    <source>
        <dbReference type="ARBA" id="ARBA00047308"/>
    </source>
</evidence>
<keyword evidence="5" id="KW-1278">Translocase</keyword>
<dbReference type="GO" id="GO:0016463">
    <property type="term" value="F:P-type zinc transporter activity"/>
    <property type="evidence" value="ECO:0007669"/>
    <property type="project" value="UniProtKB-EC"/>
</dbReference>
<evidence type="ECO:0000256" key="8">
    <source>
        <dbReference type="ARBA" id="ARBA00039097"/>
    </source>
</evidence>
<keyword evidence="10" id="KW-0547">Nucleotide-binding</keyword>
<dbReference type="CDD" id="cd07544">
    <property type="entry name" value="P-type_ATPase_HM"/>
    <property type="match status" value="1"/>
</dbReference>
<accession>A0A517WXJ9</accession>
<dbReference type="Gene3D" id="2.70.150.10">
    <property type="entry name" value="Calcium-transporting ATPase, cytoplasmic transduction domain A"/>
    <property type="match status" value="1"/>
</dbReference>
<dbReference type="AlphaFoldDB" id="A0A517WXJ9"/>
<keyword evidence="7 10" id="KW-0472">Membrane</keyword>
<gene>
    <name evidence="12" type="primary">copB</name>
    <name evidence="12" type="ORF">V202x_33820</name>
</gene>
<feature type="transmembrane region" description="Helical" evidence="10">
    <location>
        <begin position="268"/>
        <end position="296"/>
    </location>
</feature>
<protein>
    <recommendedName>
        <fullName evidence="8">P-type Zn(2+) transporter</fullName>
        <ecNumber evidence="8">7.2.2.12</ecNumber>
    </recommendedName>
</protein>
<dbReference type="InterPro" id="IPR018303">
    <property type="entry name" value="ATPase_P-typ_P_site"/>
</dbReference>
<dbReference type="Proteomes" id="UP000318384">
    <property type="component" value="Chromosome"/>
</dbReference>
<sequence length="627" mass="67871">MSNPNPTRPGSPVWKSLETWIALFTIIMIAIHLVLRYGLISAETTQNIPLWLVLSLGGTPLVWGLLVKMIHREFGSDLLAGISIVVSVLLHEYLAGSLVVLMLSGGEALEAYAVRSASSVLQALSKRMPSIAHLKVDSKVDDVPLEQIAVEDTLVIFPHEICPIDGVVLEGHGVMDESYLTGEPYMMSKTPGSQVLSGAINGESALTIRAEKRAVDSRYAKIMQVMQTSEQHRPRMRRMADKLGAWYTPLAVLIGLVAWFLSGDPVRFLAVMVVATPCPLLIAIPVAIIGSISLAARRAIIVRDPTALETADTCRTIIFDKTGTLTYGKPVLTEQLCATGFEPDEVLSLVGSLERFSKHPLAVAIMTAMQEAKTVIHDATEISEPPGEGLQGTVAGQTIQITSRKKLLKQQPDLADQLPPQAGGLECVILINDQYAGIYRFRDTPRTDGLSFINHLSPQHQIHRTMLVSGDRESEVRYLADQVGIENVFFSQSPEQKLEIVNTETKDTNTIFVGDGINDAPALMAATVGVAFGQNSDVTTEAADVIVMDSSLQKIDEFLHISRRMRRIALQSALGGMGLSILGMLLASAGYLPPVAGAISQEVIDVLAVLNALRVALPPKALIDFKV</sequence>
<dbReference type="GO" id="GO:0015086">
    <property type="term" value="F:cadmium ion transmembrane transporter activity"/>
    <property type="evidence" value="ECO:0007669"/>
    <property type="project" value="TreeGrafter"/>
</dbReference>
<dbReference type="InterPro" id="IPR027256">
    <property type="entry name" value="P-typ_ATPase_IB"/>
</dbReference>
<dbReference type="Pfam" id="PF00702">
    <property type="entry name" value="Hydrolase"/>
    <property type="match status" value="1"/>
</dbReference>
<dbReference type="GO" id="GO:0046872">
    <property type="term" value="F:metal ion binding"/>
    <property type="evidence" value="ECO:0007669"/>
    <property type="project" value="UniProtKB-KW"/>
</dbReference>
<feature type="transmembrane region" description="Helical" evidence="10">
    <location>
        <begin position="243"/>
        <end position="262"/>
    </location>
</feature>
<evidence type="ECO:0000256" key="5">
    <source>
        <dbReference type="ARBA" id="ARBA00022967"/>
    </source>
</evidence>
<evidence type="ECO:0000259" key="11">
    <source>
        <dbReference type="Pfam" id="PF00122"/>
    </source>
</evidence>
<comment type="similarity">
    <text evidence="2 10">Belongs to the cation transport ATPase (P-type) (TC 3.A.3) family. Type IB subfamily.</text>
</comment>
<dbReference type="SFLD" id="SFLDG00002">
    <property type="entry name" value="C1.7:_P-type_atpase_like"/>
    <property type="match status" value="1"/>
</dbReference>
<keyword evidence="3 10" id="KW-0812">Transmembrane</keyword>
<feature type="domain" description="P-type ATPase A" evidence="11">
    <location>
        <begin position="128"/>
        <end position="227"/>
    </location>
</feature>
<dbReference type="SUPFAM" id="SSF81665">
    <property type="entry name" value="Calcium ATPase, transmembrane domain M"/>
    <property type="match status" value="1"/>
</dbReference>
<evidence type="ECO:0000256" key="1">
    <source>
        <dbReference type="ARBA" id="ARBA00004370"/>
    </source>
</evidence>
<dbReference type="NCBIfam" id="TIGR01525">
    <property type="entry name" value="ATPase-IB_hvy"/>
    <property type="match status" value="1"/>
</dbReference>
<dbReference type="InterPro" id="IPR023299">
    <property type="entry name" value="ATPase_P-typ_cyto_dom_N"/>
</dbReference>
<dbReference type="InterPro" id="IPR008250">
    <property type="entry name" value="ATPase_P-typ_transduc_dom_A_sf"/>
</dbReference>
<dbReference type="PROSITE" id="PS00154">
    <property type="entry name" value="ATPASE_E1_E2"/>
    <property type="match status" value="1"/>
</dbReference>